<keyword evidence="2" id="KW-0732">Signal</keyword>
<comment type="caution">
    <text evidence="3">The sequence shown here is derived from an EMBL/GenBank/DDBJ whole genome shotgun (WGS) entry which is preliminary data.</text>
</comment>
<dbReference type="Proteomes" id="UP000245998">
    <property type="component" value="Unassembled WGS sequence"/>
</dbReference>
<keyword evidence="4" id="KW-1185">Reference proteome</keyword>
<reference evidence="3 4" key="1">
    <citation type="submission" date="2018-04" db="EMBL/GenBank/DDBJ databases">
        <title>Camelliibacillus theae gen. nov., sp. nov., isolated from Pu'er tea.</title>
        <authorList>
            <person name="Niu L."/>
        </authorList>
    </citation>
    <scope>NUCLEOTIDE SEQUENCE [LARGE SCALE GENOMIC DNA]</scope>
    <source>
        <strain evidence="3 4">T8</strain>
    </source>
</reference>
<dbReference type="RefSeq" id="WP_116552948.1">
    <property type="nucleotide sequence ID" value="NZ_QCZG01000001.1"/>
</dbReference>
<feature type="signal peptide" evidence="2">
    <location>
        <begin position="1"/>
        <end position="20"/>
    </location>
</feature>
<evidence type="ECO:0000256" key="2">
    <source>
        <dbReference type="SAM" id="SignalP"/>
    </source>
</evidence>
<dbReference type="PROSITE" id="PS51257">
    <property type="entry name" value="PROKAR_LIPOPROTEIN"/>
    <property type="match status" value="1"/>
</dbReference>
<evidence type="ECO:0000313" key="4">
    <source>
        <dbReference type="Proteomes" id="UP000245998"/>
    </source>
</evidence>
<feature type="compositionally biased region" description="Polar residues" evidence="1">
    <location>
        <begin position="29"/>
        <end position="44"/>
    </location>
</feature>
<dbReference type="OrthoDB" id="2138638at2"/>
<evidence type="ECO:0008006" key="5">
    <source>
        <dbReference type="Google" id="ProtNLM"/>
    </source>
</evidence>
<dbReference type="EMBL" id="QCZG01000001">
    <property type="protein sequence ID" value="PWA13443.1"/>
    <property type="molecule type" value="Genomic_DNA"/>
</dbReference>
<evidence type="ECO:0000256" key="1">
    <source>
        <dbReference type="SAM" id="MobiDB-lite"/>
    </source>
</evidence>
<feature type="region of interest" description="Disordered" evidence="1">
    <location>
        <begin position="29"/>
        <end position="81"/>
    </location>
</feature>
<protein>
    <recommendedName>
        <fullName evidence="5">Lipoprotein</fullName>
    </recommendedName>
</protein>
<proteinExistence type="predicted"/>
<evidence type="ECO:0000313" key="3">
    <source>
        <dbReference type="EMBL" id="PWA13443.1"/>
    </source>
</evidence>
<name>A0A2U1K8C6_9BACI</name>
<accession>A0A2U1K8C6</accession>
<feature type="compositionally biased region" description="Polar residues" evidence="1">
    <location>
        <begin position="68"/>
        <end position="81"/>
    </location>
</feature>
<gene>
    <name evidence="3" type="ORF">DCC39_00695</name>
</gene>
<organism evidence="3 4">
    <name type="scientific">Pueribacillus theae</name>
    <dbReference type="NCBI Taxonomy" id="2171751"/>
    <lineage>
        <taxon>Bacteria</taxon>
        <taxon>Bacillati</taxon>
        <taxon>Bacillota</taxon>
        <taxon>Bacilli</taxon>
        <taxon>Bacillales</taxon>
        <taxon>Bacillaceae</taxon>
        <taxon>Pueribacillus</taxon>
    </lineage>
</organism>
<dbReference type="AlphaFoldDB" id="A0A2U1K8C6"/>
<sequence>MNTRKVSLLFVAIVSASLIAGCVSNNHTMDSQTENSGLSPSEKNNNGDKVDAAEANAEENASDKEATNSHQNQTESKTTNDITEKLKMDAAFIKQPTNFPVKEEVKPEIVKNEENAYSIAYHSVSGEELAKFSGIRHDSVQAASDSIGDFMNGKEVEPFEEGKEDLGYGITGYGEGAAGHAYFSWKEGNWLMSIASINEDEMNNQEIAKKMVEYLETHMLPAPKDSGIVYAEYPQGGEKVNVDIRWQDEEMIYQLETTEVPLDALEMATSVE</sequence>
<feature type="chain" id="PRO_5039038143" description="Lipoprotein" evidence="2">
    <location>
        <begin position="21"/>
        <end position="272"/>
    </location>
</feature>